<comment type="similarity">
    <text evidence="2">Belongs to the UPF0073 (Hly-III) family.</text>
</comment>
<dbReference type="PANTHER" id="PTHR20855">
    <property type="entry name" value="ADIPOR/PROGESTIN RECEPTOR-RELATED"/>
    <property type="match status" value="1"/>
</dbReference>
<evidence type="ECO:0000256" key="1">
    <source>
        <dbReference type="ARBA" id="ARBA00004651"/>
    </source>
</evidence>
<evidence type="ECO:0000256" key="5">
    <source>
        <dbReference type="ARBA" id="ARBA00022989"/>
    </source>
</evidence>
<dbReference type="InterPro" id="IPR005744">
    <property type="entry name" value="Hy-lIII"/>
</dbReference>
<evidence type="ECO:0000313" key="10">
    <source>
        <dbReference type="Proteomes" id="UP000002964"/>
    </source>
</evidence>
<dbReference type="STRING" id="631362.Thi970DRAFT_04416"/>
<name>H8Z6P4_9GAMM</name>
<evidence type="ECO:0000256" key="7">
    <source>
        <dbReference type="PIRSR" id="PIRSR604254-1"/>
    </source>
</evidence>
<feature type="transmembrane region" description="Helical" evidence="8">
    <location>
        <begin position="154"/>
        <end position="173"/>
    </location>
</feature>
<evidence type="ECO:0000256" key="3">
    <source>
        <dbReference type="ARBA" id="ARBA00022475"/>
    </source>
</evidence>
<feature type="transmembrane region" description="Helical" evidence="8">
    <location>
        <begin position="77"/>
        <end position="94"/>
    </location>
</feature>
<evidence type="ECO:0000256" key="6">
    <source>
        <dbReference type="ARBA" id="ARBA00023136"/>
    </source>
</evidence>
<feature type="binding site" evidence="7">
    <location>
        <position position="186"/>
    </location>
    <ligand>
        <name>Zn(2+)</name>
        <dbReference type="ChEBI" id="CHEBI:29105"/>
    </ligand>
</feature>
<organism evidence="9 10">
    <name type="scientific">Thiorhodovibrio frisius</name>
    <dbReference type="NCBI Taxonomy" id="631362"/>
    <lineage>
        <taxon>Bacteria</taxon>
        <taxon>Pseudomonadati</taxon>
        <taxon>Pseudomonadota</taxon>
        <taxon>Gammaproteobacteria</taxon>
        <taxon>Chromatiales</taxon>
        <taxon>Chromatiaceae</taxon>
        <taxon>Thiorhodovibrio</taxon>
    </lineage>
</organism>
<keyword evidence="3" id="KW-1003">Cell membrane</keyword>
<reference evidence="9 10" key="2">
    <citation type="submission" date="2011-11" db="EMBL/GenBank/DDBJ databases">
        <authorList>
            <consortium name="US DOE Joint Genome Institute"/>
            <person name="Lucas S."/>
            <person name="Han J."/>
            <person name="Lapidus A."/>
            <person name="Cheng J.-F."/>
            <person name="Goodwin L."/>
            <person name="Pitluck S."/>
            <person name="Peters L."/>
            <person name="Ovchinnikova G."/>
            <person name="Zhang X."/>
            <person name="Detter J.C."/>
            <person name="Han C."/>
            <person name="Tapia R."/>
            <person name="Land M."/>
            <person name="Hauser L."/>
            <person name="Kyrpides N."/>
            <person name="Ivanova N."/>
            <person name="Pagani I."/>
            <person name="Vogl K."/>
            <person name="Liu Z."/>
            <person name="Overmann J."/>
            <person name="Frigaard N.-U."/>
            <person name="Bryant D."/>
            <person name="Woyke T."/>
        </authorList>
    </citation>
    <scope>NUCLEOTIDE SEQUENCE [LARGE SCALE GENOMIC DNA]</scope>
    <source>
        <strain evidence="9 10">970</strain>
    </source>
</reference>
<feature type="binding site" evidence="7">
    <location>
        <position position="60"/>
    </location>
    <ligand>
        <name>Zn(2+)</name>
        <dbReference type="ChEBI" id="CHEBI:29105"/>
    </ligand>
</feature>
<evidence type="ECO:0000313" key="9">
    <source>
        <dbReference type="EMBL" id="EIC20760.1"/>
    </source>
</evidence>
<feature type="transmembrane region" description="Helical" evidence="8">
    <location>
        <begin position="37"/>
        <end position="56"/>
    </location>
</feature>
<feature type="binding site" evidence="7">
    <location>
        <position position="182"/>
    </location>
    <ligand>
        <name>Zn(2+)</name>
        <dbReference type="ChEBI" id="CHEBI:29105"/>
    </ligand>
</feature>
<dbReference type="OrthoDB" id="9813689at2"/>
<evidence type="ECO:0000256" key="2">
    <source>
        <dbReference type="ARBA" id="ARBA00008488"/>
    </source>
</evidence>
<dbReference type="GO" id="GO:0140911">
    <property type="term" value="F:pore-forming activity"/>
    <property type="evidence" value="ECO:0007669"/>
    <property type="project" value="InterPro"/>
</dbReference>
<keyword evidence="4 8" id="KW-0812">Transmembrane</keyword>
<dbReference type="EMBL" id="JH603170">
    <property type="protein sequence ID" value="EIC20760.1"/>
    <property type="molecule type" value="Genomic_DNA"/>
</dbReference>
<dbReference type="AlphaFoldDB" id="H8Z6P4"/>
<keyword evidence="6 8" id="KW-0472">Membrane</keyword>
<dbReference type="Pfam" id="PF03006">
    <property type="entry name" value="HlyIII"/>
    <property type="match status" value="1"/>
</dbReference>
<dbReference type="eggNOG" id="COG1272">
    <property type="taxonomic scope" value="Bacteria"/>
</dbReference>
<keyword evidence="7" id="KW-0479">Metal-binding</keyword>
<evidence type="ECO:0000256" key="4">
    <source>
        <dbReference type="ARBA" id="ARBA00022692"/>
    </source>
</evidence>
<reference evidence="10" key="1">
    <citation type="submission" date="2011-06" db="EMBL/GenBank/DDBJ databases">
        <authorList>
            <consortium name="US DOE Joint Genome Institute (JGI-PGF)"/>
            <person name="Lucas S."/>
            <person name="Han J."/>
            <person name="Lapidus A."/>
            <person name="Cheng J.-F."/>
            <person name="Goodwin L."/>
            <person name="Pitluck S."/>
            <person name="Peters L."/>
            <person name="Land M.L."/>
            <person name="Hauser L."/>
            <person name="Vogl K."/>
            <person name="Liu Z."/>
            <person name="Overmann J."/>
            <person name="Frigaard N.-U."/>
            <person name="Bryant D.A."/>
            <person name="Woyke T.J."/>
        </authorList>
    </citation>
    <scope>NUCLEOTIDE SEQUENCE [LARGE SCALE GENOMIC DNA]</scope>
    <source>
        <strain evidence="10">970</strain>
    </source>
</reference>
<feature type="transmembrane region" description="Helical" evidence="8">
    <location>
        <begin position="185"/>
        <end position="203"/>
    </location>
</feature>
<accession>H8Z6P4</accession>
<dbReference type="InterPro" id="IPR004254">
    <property type="entry name" value="AdipoR/HlyIII-related"/>
</dbReference>
<sequence>MYATEKFNSISHLIGAVLALIGGALLITLAAKTGDTRAIISVSLYAVTLFLLYLISSLYHSLSGRKKQIFRVLDHQAIYLLIAGTYTPFTLVGLKGPLGWWMFCTIWALAVLGIVLDALPHRGPRVISMIIYLLMGWLCVFALKPVIAALPPEAFRWLLAGGIFYTSGILFYVLDHRYPAGHGIWHLFVLAGSISHYVAIVLLM</sequence>
<protein>
    <submittedName>
        <fullName evidence="9">Channel protein, hemolysin III family</fullName>
    </submittedName>
</protein>
<feature type="transmembrane region" description="Helical" evidence="8">
    <location>
        <begin position="12"/>
        <end position="31"/>
    </location>
</feature>
<dbReference type="PANTHER" id="PTHR20855:SF3">
    <property type="entry name" value="LD03007P"/>
    <property type="match status" value="1"/>
</dbReference>
<feature type="transmembrane region" description="Helical" evidence="8">
    <location>
        <begin position="126"/>
        <end position="148"/>
    </location>
</feature>
<evidence type="ECO:0000256" key="8">
    <source>
        <dbReference type="SAM" id="Phobius"/>
    </source>
</evidence>
<proteinExistence type="inferred from homology"/>
<gene>
    <name evidence="9" type="ORF">Thi970DRAFT_04416</name>
</gene>
<dbReference type="GO" id="GO:0046872">
    <property type="term" value="F:metal ion binding"/>
    <property type="evidence" value="ECO:0007669"/>
    <property type="project" value="UniProtKB-KW"/>
</dbReference>
<feature type="transmembrane region" description="Helical" evidence="8">
    <location>
        <begin position="100"/>
        <end position="119"/>
    </location>
</feature>
<dbReference type="Proteomes" id="UP000002964">
    <property type="component" value="Unassembled WGS sequence"/>
</dbReference>
<dbReference type="HOGENOM" id="CLU_051078_1_1_6"/>
<keyword evidence="10" id="KW-1185">Reference proteome</keyword>
<keyword evidence="7" id="KW-0862">Zinc</keyword>
<keyword evidence="5 8" id="KW-1133">Transmembrane helix</keyword>
<dbReference type="GO" id="GO:0005886">
    <property type="term" value="C:plasma membrane"/>
    <property type="evidence" value="ECO:0007669"/>
    <property type="project" value="UniProtKB-SubCell"/>
</dbReference>
<comment type="subcellular location">
    <subcellularLocation>
        <location evidence="1">Cell membrane</location>
        <topology evidence="1">Multi-pass membrane protein</topology>
    </subcellularLocation>
</comment>
<dbReference type="NCBIfam" id="TIGR01065">
    <property type="entry name" value="hlyIII"/>
    <property type="match status" value="1"/>
</dbReference>
<dbReference type="RefSeq" id="WP_009151163.1">
    <property type="nucleotide sequence ID" value="NZ_CP121471.1"/>
</dbReference>